<keyword evidence="2" id="KW-1185">Reference proteome</keyword>
<name>A0A7W6P2N9_9HYPH</name>
<sequence length="40" mass="4286">MPAPRAIGRGDLTIRRDALAGEGGAIPLRKIGSENETRIR</sequence>
<organism evidence="1 2">
    <name type="scientific">Allorhizobium borbori</name>
    <dbReference type="NCBI Taxonomy" id="485907"/>
    <lineage>
        <taxon>Bacteria</taxon>
        <taxon>Pseudomonadati</taxon>
        <taxon>Pseudomonadota</taxon>
        <taxon>Alphaproteobacteria</taxon>
        <taxon>Hyphomicrobiales</taxon>
        <taxon>Rhizobiaceae</taxon>
        <taxon>Rhizobium/Agrobacterium group</taxon>
        <taxon>Allorhizobium</taxon>
    </lineage>
</organism>
<dbReference type="AlphaFoldDB" id="A0A7W6P2N9"/>
<protein>
    <submittedName>
        <fullName evidence="1">Uncharacterized protein</fullName>
    </submittedName>
</protein>
<evidence type="ECO:0000313" key="1">
    <source>
        <dbReference type="EMBL" id="MBB4105037.1"/>
    </source>
</evidence>
<dbReference type="Proteomes" id="UP000584824">
    <property type="component" value="Unassembled WGS sequence"/>
</dbReference>
<dbReference type="EMBL" id="JACIDU010000016">
    <property type="protein sequence ID" value="MBB4105037.1"/>
    <property type="molecule type" value="Genomic_DNA"/>
</dbReference>
<comment type="caution">
    <text evidence="1">The sequence shown here is derived from an EMBL/GenBank/DDBJ whole genome shotgun (WGS) entry which is preliminary data.</text>
</comment>
<proteinExistence type="predicted"/>
<gene>
    <name evidence="1" type="ORF">GGQ66_003620</name>
</gene>
<accession>A0A7W6P2N9</accession>
<reference evidence="1 2" key="1">
    <citation type="submission" date="2020-08" db="EMBL/GenBank/DDBJ databases">
        <title>Genomic Encyclopedia of Type Strains, Phase IV (KMG-IV): sequencing the most valuable type-strain genomes for metagenomic binning, comparative biology and taxonomic classification.</title>
        <authorList>
            <person name="Goeker M."/>
        </authorList>
    </citation>
    <scope>NUCLEOTIDE SEQUENCE [LARGE SCALE GENOMIC DNA]</scope>
    <source>
        <strain evidence="1 2">DSM 26385</strain>
    </source>
</reference>
<evidence type="ECO:0000313" key="2">
    <source>
        <dbReference type="Proteomes" id="UP000584824"/>
    </source>
</evidence>